<protein>
    <submittedName>
        <fullName evidence="2">Uncharacterized protein</fullName>
    </submittedName>
</protein>
<evidence type="ECO:0000256" key="1">
    <source>
        <dbReference type="SAM" id="MobiDB-lite"/>
    </source>
</evidence>
<feature type="region of interest" description="Disordered" evidence="1">
    <location>
        <begin position="1"/>
        <end position="57"/>
    </location>
</feature>
<proteinExistence type="predicted"/>
<feature type="compositionally biased region" description="Basic and acidic residues" evidence="1">
    <location>
        <begin position="80"/>
        <end position="89"/>
    </location>
</feature>
<organism evidence="2 3">
    <name type="scientific">Sorghum bicolor</name>
    <name type="common">Sorghum</name>
    <name type="synonym">Sorghum vulgare</name>
    <dbReference type="NCBI Taxonomy" id="4558"/>
    <lineage>
        <taxon>Eukaryota</taxon>
        <taxon>Viridiplantae</taxon>
        <taxon>Streptophyta</taxon>
        <taxon>Embryophyta</taxon>
        <taxon>Tracheophyta</taxon>
        <taxon>Spermatophyta</taxon>
        <taxon>Magnoliopsida</taxon>
        <taxon>Liliopsida</taxon>
        <taxon>Poales</taxon>
        <taxon>Poaceae</taxon>
        <taxon>PACMAD clade</taxon>
        <taxon>Panicoideae</taxon>
        <taxon>Andropogonodae</taxon>
        <taxon>Andropogoneae</taxon>
        <taxon>Sorghinae</taxon>
        <taxon>Sorghum</taxon>
    </lineage>
</organism>
<dbReference type="Proteomes" id="UP000000768">
    <property type="component" value="Chromosome 9"/>
</dbReference>
<sequence length="89" mass="10008">MATHPSAGTHELPSRRRLPQRPPTRKGIGRKNHLAVGTARLSLPPPYIKQPPHRSELQIRPSEFLRSANQSIHQILTSASEHETRRGPD</sequence>
<evidence type="ECO:0000313" key="2">
    <source>
        <dbReference type="EMBL" id="KXG21465.1"/>
    </source>
</evidence>
<reference evidence="2 3" key="1">
    <citation type="journal article" date="2009" name="Nature">
        <title>The Sorghum bicolor genome and the diversification of grasses.</title>
        <authorList>
            <person name="Paterson A.H."/>
            <person name="Bowers J.E."/>
            <person name="Bruggmann R."/>
            <person name="Dubchak I."/>
            <person name="Grimwood J."/>
            <person name="Gundlach H."/>
            <person name="Haberer G."/>
            <person name="Hellsten U."/>
            <person name="Mitros T."/>
            <person name="Poliakov A."/>
            <person name="Schmutz J."/>
            <person name="Spannagl M."/>
            <person name="Tang H."/>
            <person name="Wang X."/>
            <person name="Wicker T."/>
            <person name="Bharti A.K."/>
            <person name="Chapman J."/>
            <person name="Feltus F.A."/>
            <person name="Gowik U."/>
            <person name="Grigoriev I.V."/>
            <person name="Lyons E."/>
            <person name="Maher C.A."/>
            <person name="Martis M."/>
            <person name="Narechania A."/>
            <person name="Otillar R.P."/>
            <person name="Penning B.W."/>
            <person name="Salamov A.A."/>
            <person name="Wang Y."/>
            <person name="Zhang L."/>
            <person name="Carpita N.C."/>
            <person name="Freeling M."/>
            <person name="Gingle A.R."/>
            <person name="Hash C.T."/>
            <person name="Keller B."/>
            <person name="Klein P."/>
            <person name="Kresovich S."/>
            <person name="McCann M.C."/>
            <person name="Ming R."/>
            <person name="Peterson D.G."/>
            <person name="Mehboob-ur-Rahman"/>
            <person name="Ware D."/>
            <person name="Westhoff P."/>
            <person name="Mayer K.F."/>
            <person name="Messing J."/>
            <person name="Rokhsar D.S."/>
        </authorList>
    </citation>
    <scope>NUCLEOTIDE SEQUENCE [LARGE SCALE GENOMIC DNA]</scope>
    <source>
        <strain evidence="3">cv. BTx623</strain>
    </source>
</reference>
<feature type="compositionally biased region" description="Polar residues" evidence="1">
    <location>
        <begin position="70"/>
        <end position="79"/>
    </location>
</feature>
<name>A0A1B6P797_SORBI</name>
<dbReference type="Gramene" id="KXG21465">
    <property type="protein sequence ID" value="KXG21465"/>
    <property type="gene ID" value="SORBI_3009G066800"/>
</dbReference>
<feature type="region of interest" description="Disordered" evidence="1">
    <location>
        <begin position="70"/>
        <end position="89"/>
    </location>
</feature>
<dbReference type="AlphaFoldDB" id="A0A1B6P797"/>
<accession>A0A1B6P797</accession>
<evidence type="ECO:0000313" key="3">
    <source>
        <dbReference type="Proteomes" id="UP000000768"/>
    </source>
</evidence>
<keyword evidence="3" id="KW-1185">Reference proteome</keyword>
<dbReference type="EMBL" id="CM000768">
    <property type="protein sequence ID" value="KXG21465.1"/>
    <property type="molecule type" value="Genomic_DNA"/>
</dbReference>
<gene>
    <name evidence="2" type="ORF">SORBI_3009G066800</name>
</gene>
<dbReference type="InParanoid" id="A0A1B6P797"/>
<feature type="compositionally biased region" description="Basic residues" evidence="1">
    <location>
        <begin position="15"/>
        <end position="33"/>
    </location>
</feature>
<reference evidence="3" key="2">
    <citation type="journal article" date="2018" name="Plant J.">
        <title>The Sorghum bicolor reference genome: improved assembly, gene annotations, a transcriptome atlas, and signatures of genome organization.</title>
        <authorList>
            <person name="McCormick R.F."/>
            <person name="Truong S.K."/>
            <person name="Sreedasyam A."/>
            <person name="Jenkins J."/>
            <person name="Shu S."/>
            <person name="Sims D."/>
            <person name="Kennedy M."/>
            <person name="Amirebrahimi M."/>
            <person name="Weers B.D."/>
            <person name="McKinley B."/>
            <person name="Mattison A."/>
            <person name="Morishige D.T."/>
            <person name="Grimwood J."/>
            <person name="Schmutz J."/>
            <person name="Mullet J.E."/>
        </authorList>
    </citation>
    <scope>NUCLEOTIDE SEQUENCE [LARGE SCALE GENOMIC DNA]</scope>
    <source>
        <strain evidence="3">cv. BTx623</strain>
    </source>
</reference>